<reference evidence="3" key="2">
    <citation type="journal article" date="2020" name="Plant Dis.">
        <title>A Grain Rot of Rice in Iran Caused by a Xanthomonas Strain Closely Related to X. sacchari.</title>
        <authorList>
            <person name="Mirghasempour S.A."/>
            <person name="Huang S."/>
            <person name="Studholme D.J."/>
            <person name="Brady C.L."/>
        </authorList>
    </citation>
    <scope>NUCLEOTIDE SEQUENCE</scope>
    <source>
        <strain evidence="3">SAM114</strain>
    </source>
</reference>
<dbReference type="AlphaFoldDB" id="A0A6N7Q825"/>
<evidence type="ECO:0000313" key="4">
    <source>
        <dbReference type="Proteomes" id="UP000437931"/>
    </source>
</evidence>
<evidence type="ECO:0000313" key="2">
    <source>
        <dbReference type="EMBL" id="MRG98875.1"/>
    </source>
</evidence>
<dbReference type="InterPro" id="IPR018964">
    <property type="entry name" value="Phage_phiJL001_Gp84_C"/>
</dbReference>
<feature type="domain" description="Bacteriophage phiJL001 Gp84 C-terminal" evidence="1">
    <location>
        <begin position="200"/>
        <end position="275"/>
    </location>
</feature>
<sequence length="291" mass="31705">MKDIPIQLRNHLAQECTTTCTLLKVVCAGSFAGRVLGFTSLDETLVYNDGLHTVSYTRDNGFVPSAYESSSELSPDNTDVAGYATNSGITIKEVQAGLLDNAEVTIYRVNYMDLSMGHEVIGYGKTGRQKPKGKGWRVAFKSVLRLMDQPINPTWSLTCKAQWGDSRCGMPLEWFGGTVGAVGDDPMRIFVPAGLGQEAGYFAPGVVEWLSGSNAGADMEVEAYSQARVQLSLTMPYAIKQGDRFRIRRDCDKLASTCKARGNKLRFRGEDFTPVAQAALMVPGAYAKVQS</sequence>
<dbReference type="EMBL" id="WJPM01000001">
    <property type="protein sequence ID" value="MRH73334.1"/>
    <property type="molecule type" value="Genomic_DNA"/>
</dbReference>
<organism evidence="2 5">
    <name type="scientific">Xanthomonas sontii</name>
    <dbReference type="NCBI Taxonomy" id="2650745"/>
    <lineage>
        <taxon>Bacteria</taxon>
        <taxon>Pseudomonadati</taxon>
        <taxon>Pseudomonadota</taxon>
        <taxon>Gammaproteobacteria</taxon>
        <taxon>Lysobacterales</taxon>
        <taxon>Lysobacteraceae</taxon>
        <taxon>Xanthomonas</taxon>
    </lineage>
</organism>
<dbReference type="Pfam" id="PF09356">
    <property type="entry name" value="Phage_BR0599"/>
    <property type="match status" value="1"/>
</dbReference>
<dbReference type="Proteomes" id="UP000437931">
    <property type="component" value="Unassembled WGS sequence"/>
</dbReference>
<proteinExistence type="predicted"/>
<dbReference type="InterPro" id="IPR011928">
    <property type="entry name" value="Phage_phiJL001_Gp84"/>
</dbReference>
<protein>
    <submittedName>
        <fullName evidence="2">DUF2163 domain-containing protein</fullName>
    </submittedName>
</protein>
<dbReference type="EMBL" id="WJPN01000001">
    <property type="protein sequence ID" value="MRG98875.1"/>
    <property type="molecule type" value="Genomic_DNA"/>
</dbReference>
<dbReference type="NCBIfam" id="TIGR02218">
    <property type="entry name" value="phg_TIGR02218"/>
    <property type="match status" value="1"/>
</dbReference>
<keyword evidence="4" id="KW-1185">Reference proteome</keyword>
<dbReference type="Pfam" id="PF09931">
    <property type="entry name" value="Phage_phiJL001_Gp84_N"/>
    <property type="match status" value="1"/>
</dbReference>
<name>A0A6N7Q825_9XANT</name>
<evidence type="ECO:0000313" key="5">
    <source>
        <dbReference type="Proteomes" id="UP000439314"/>
    </source>
</evidence>
<dbReference type="Proteomes" id="UP000439314">
    <property type="component" value="Unassembled WGS sequence"/>
</dbReference>
<evidence type="ECO:0000313" key="3">
    <source>
        <dbReference type="EMBL" id="MRH73334.1"/>
    </source>
</evidence>
<evidence type="ECO:0000259" key="1">
    <source>
        <dbReference type="Pfam" id="PF09356"/>
    </source>
</evidence>
<reference evidence="4 5" key="1">
    <citation type="submission" date="2019-11" db="EMBL/GenBank/DDBJ databases">
        <title>First report of rice panicle blight caused by Xanthomonas sp. in Iran.</title>
        <authorList>
            <person name="Mirghasempour S.A."/>
            <person name="Huang S."/>
            <person name="Brady C.L."/>
            <person name="Studholme D.J."/>
        </authorList>
    </citation>
    <scope>NUCLEOTIDE SEQUENCE [LARGE SCALE GENOMIC DNA]</scope>
    <source>
        <strain evidence="2 5">ASD011</strain>
        <strain evidence="4">SAM114</strain>
    </source>
</reference>
<dbReference type="RefSeq" id="WP_338420073.1">
    <property type="nucleotide sequence ID" value="NZ_WJPM01000001.1"/>
</dbReference>
<accession>A0A6N7Q825</accession>
<gene>
    <name evidence="2" type="ORF">GIY21_01050</name>
    <name evidence="3" type="ORF">GIY22_01720</name>
</gene>
<comment type="caution">
    <text evidence="2">The sequence shown here is derived from an EMBL/GenBank/DDBJ whole genome shotgun (WGS) entry which is preliminary data.</text>
</comment>